<dbReference type="STRING" id="645134.A0A0L0HIU5"/>
<dbReference type="VEuPathDB" id="FungiDB:SPPG_03193"/>
<dbReference type="InterPro" id="IPR036910">
    <property type="entry name" value="HMG_box_dom_sf"/>
</dbReference>
<feature type="region of interest" description="Disordered" evidence="1">
    <location>
        <begin position="274"/>
        <end position="320"/>
    </location>
</feature>
<feature type="compositionally biased region" description="Polar residues" evidence="1">
    <location>
        <begin position="299"/>
        <end position="320"/>
    </location>
</feature>
<dbReference type="CDD" id="cd00084">
    <property type="entry name" value="HMG-box_SF"/>
    <property type="match status" value="1"/>
</dbReference>
<feature type="compositionally biased region" description="Polar residues" evidence="1">
    <location>
        <begin position="648"/>
        <end position="662"/>
    </location>
</feature>
<sequence length="1012" mass="113671">MEVVTSRSQRQDELVNFFRNHFEDLHLELGDWTGLPTLLYKLEKEADEREESSYPFEDPYQFLDPNYFPLLNQYAKRLQDTLNKCVPSLAENAEHENSRVEEAVEPQVEIDPSEVVLRSPAVQNSNSSSAQLPTPGPKRAGNMDTKTNIPRQHRFRIEDSFDELPHPKRKYFMRQSLPNINFDNEEGSDVEGHPPPTQSSEDECNIDVLKEEKYEIDTADEWNTERQIDEKKDGGIMLSTSPGDDGTVFAGSRAISHDNGAHVDEDDLKDYENNHQSIPRGWQLGNSQVTVDDGRSLGHKSSSIQDISGGSVTTNSGAGEQGFRQVTTLKGDCKEGFDTDIDEVDHAADKPSLNEGSIESQYFSCSEEEEATQSSIGKYDDVPKYTLLDTTVHHKPENIRDVACDSDTSCREDIFICNTPVVVKTAADQICFDEMETLIPRNVKTFETPSASMYPIKDQFVTTRKRRGRSEKRYPILRDAAEPSMNSMGSPLCDVYSARRGSFVEPNGSSVTPFRTEHEKFDIETTYLVHHDKEDPTTVDNGVSSIETPLQANLDTSERRTSFEYVDSTLNGISPISCSSQSFSRDISSLDGTISDNELPSPTSLLSRFNRLSIGNDGVGSPREPSSQLPGGAMDELAPEIRNDGTSDEQPSQFQKPTNGPTSLRDKLEAERTTERHPLSHSHDPHDPSGIQMKPETPEPVKTDARGTPMGFQPVEGSEPADEVEWDDSDDSERGILVFDGTPRKLQPLVNVWEPSTDALDTPKRTPLGRRPFTPSNLACLGTPNAAFKRQRVALSQQLFQEYNREIFESRLPSDLGLVWSKHLRTTAGRTFLKKELRNGKLEHVASIELSMKVLDDIGRLQSTLIHEMCHAAQWILNKVSTPPHGKVFKYWAARAECLYPQIKVTTCHSYDIACKYQYQCIKDECGRTYGRHSKSINVQTHGCGRCGGRLILLKPERIRKDGTPYKENRFTAFVKESFVSIKADNPDLNQRELMALIGKKFRTLSIENAQN</sequence>
<dbReference type="OrthoDB" id="20772at2759"/>
<feature type="compositionally biased region" description="Acidic residues" evidence="1">
    <location>
        <begin position="719"/>
        <end position="730"/>
    </location>
</feature>
<feature type="compositionally biased region" description="Basic and acidic residues" evidence="1">
    <location>
        <begin position="92"/>
        <end position="102"/>
    </location>
</feature>
<evidence type="ECO:0000313" key="4">
    <source>
        <dbReference type="Proteomes" id="UP000053201"/>
    </source>
</evidence>
<dbReference type="InterPro" id="IPR006640">
    <property type="entry name" value="SprT-like_domain"/>
</dbReference>
<dbReference type="GO" id="GO:0006950">
    <property type="term" value="P:response to stress"/>
    <property type="evidence" value="ECO:0007669"/>
    <property type="project" value="UniProtKB-ARBA"/>
</dbReference>
<feature type="region of interest" description="Disordered" evidence="1">
    <location>
        <begin position="92"/>
        <end position="111"/>
    </location>
</feature>
<dbReference type="SMART" id="SM00731">
    <property type="entry name" value="SprT"/>
    <property type="match status" value="1"/>
</dbReference>
<dbReference type="GO" id="GO:0005634">
    <property type="term" value="C:nucleus"/>
    <property type="evidence" value="ECO:0007669"/>
    <property type="project" value="TreeGrafter"/>
</dbReference>
<feature type="region of interest" description="Disordered" evidence="1">
    <location>
        <begin position="120"/>
        <end position="146"/>
    </location>
</feature>
<dbReference type="Pfam" id="PF10263">
    <property type="entry name" value="SprT-like"/>
    <property type="match status" value="1"/>
</dbReference>
<reference evidence="3 4" key="1">
    <citation type="submission" date="2009-08" db="EMBL/GenBank/DDBJ databases">
        <title>The Genome Sequence of Spizellomyces punctatus strain DAOM BR117.</title>
        <authorList>
            <consortium name="The Broad Institute Genome Sequencing Platform"/>
            <person name="Russ C."/>
            <person name="Cuomo C."/>
            <person name="Shea T."/>
            <person name="Young S.K."/>
            <person name="Zeng Q."/>
            <person name="Koehrsen M."/>
            <person name="Haas B."/>
            <person name="Borodovsky M."/>
            <person name="Guigo R."/>
            <person name="Alvarado L."/>
            <person name="Berlin A."/>
            <person name="Bochicchio J."/>
            <person name="Borenstein D."/>
            <person name="Chapman S."/>
            <person name="Chen Z."/>
            <person name="Engels R."/>
            <person name="Freedman E."/>
            <person name="Gellesch M."/>
            <person name="Goldberg J."/>
            <person name="Griggs A."/>
            <person name="Gujja S."/>
            <person name="Heiman D."/>
            <person name="Hepburn T."/>
            <person name="Howarth C."/>
            <person name="Jen D."/>
            <person name="Larson L."/>
            <person name="Lewis B."/>
            <person name="Mehta T."/>
            <person name="Park D."/>
            <person name="Pearson M."/>
            <person name="Roberts A."/>
            <person name="Saif S."/>
            <person name="Shenoy N."/>
            <person name="Sisk P."/>
            <person name="Stolte C."/>
            <person name="Sykes S."/>
            <person name="Thomson T."/>
            <person name="Walk T."/>
            <person name="White J."/>
            <person name="Yandava C."/>
            <person name="Burger G."/>
            <person name="Gray M.W."/>
            <person name="Holland P.W.H."/>
            <person name="King N."/>
            <person name="Lang F.B.F."/>
            <person name="Roger A.J."/>
            <person name="Ruiz-Trillo I."/>
            <person name="Lander E."/>
            <person name="Nusbaum C."/>
        </authorList>
    </citation>
    <scope>NUCLEOTIDE SEQUENCE [LARGE SCALE GENOMIC DNA]</scope>
    <source>
        <strain evidence="3 4">DAOM BR117</strain>
    </source>
</reference>
<dbReference type="AlphaFoldDB" id="A0A0L0HIU5"/>
<name>A0A0L0HIU5_SPIPD</name>
<feature type="region of interest" description="Disordered" evidence="1">
    <location>
        <begin position="615"/>
        <end position="730"/>
    </location>
</feature>
<dbReference type="eggNOG" id="KOG3854">
    <property type="taxonomic scope" value="Eukaryota"/>
</dbReference>
<evidence type="ECO:0000259" key="2">
    <source>
        <dbReference type="SMART" id="SM00731"/>
    </source>
</evidence>
<evidence type="ECO:0000313" key="3">
    <source>
        <dbReference type="EMBL" id="KND01381.1"/>
    </source>
</evidence>
<dbReference type="PANTHER" id="PTHR23099">
    <property type="entry name" value="TRANSCRIPTIONAL REGULATOR"/>
    <property type="match status" value="1"/>
</dbReference>
<keyword evidence="4" id="KW-1185">Reference proteome</keyword>
<dbReference type="Gene3D" id="1.10.30.10">
    <property type="entry name" value="High mobility group box domain"/>
    <property type="match status" value="1"/>
</dbReference>
<feature type="domain" description="SprT-like" evidence="2">
    <location>
        <begin position="793"/>
        <end position="954"/>
    </location>
</feature>
<feature type="compositionally biased region" description="Basic and acidic residues" evidence="1">
    <location>
        <begin position="696"/>
        <end position="705"/>
    </location>
</feature>
<feature type="compositionally biased region" description="Polar residues" evidence="1">
    <location>
        <begin position="121"/>
        <end position="132"/>
    </location>
</feature>
<protein>
    <recommendedName>
        <fullName evidence="2">SprT-like domain-containing protein</fullName>
    </recommendedName>
</protein>
<feature type="region of interest" description="Disordered" evidence="1">
    <location>
        <begin position="183"/>
        <end position="202"/>
    </location>
</feature>
<dbReference type="RefSeq" id="XP_016609420.1">
    <property type="nucleotide sequence ID" value="XM_016751467.1"/>
</dbReference>
<accession>A0A0L0HIU5</accession>
<feature type="compositionally biased region" description="Basic and acidic residues" evidence="1">
    <location>
        <begin position="664"/>
        <end position="687"/>
    </location>
</feature>
<evidence type="ECO:0000256" key="1">
    <source>
        <dbReference type="SAM" id="MobiDB-lite"/>
    </source>
</evidence>
<proteinExistence type="predicted"/>
<dbReference type="GeneID" id="27686726"/>
<organism evidence="3 4">
    <name type="scientific">Spizellomyces punctatus (strain DAOM BR117)</name>
    <dbReference type="NCBI Taxonomy" id="645134"/>
    <lineage>
        <taxon>Eukaryota</taxon>
        <taxon>Fungi</taxon>
        <taxon>Fungi incertae sedis</taxon>
        <taxon>Chytridiomycota</taxon>
        <taxon>Chytridiomycota incertae sedis</taxon>
        <taxon>Chytridiomycetes</taxon>
        <taxon>Spizellomycetales</taxon>
        <taxon>Spizellomycetaceae</taxon>
        <taxon>Spizellomyces</taxon>
    </lineage>
</organism>
<dbReference type="PANTHER" id="PTHR23099:SF0">
    <property type="entry name" value="GERM CELL NUCLEAR ACIDIC PROTEIN"/>
    <property type="match status" value="1"/>
</dbReference>
<gene>
    <name evidence="3" type="ORF">SPPG_03193</name>
</gene>
<dbReference type="Proteomes" id="UP000053201">
    <property type="component" value="Unassembled WGS sequence"/>
</dbReference>
<dbReference type="InParanoid" id="A0A0L0HIU5"/>
<dbReference type="EMBL" id="KQ257454">
    <property type="protein sequence ID" value="KND01381.1"/>
    <property type="molecule type" value="Genomic_DNA"/>
</dbReference>